<name>A0A938BPG3_UNCEI</name>
<feature type="chain" id="PRO_5036876563" description="6-bladed beta-propeller" evidence="2">
    <location>
        <begin position="25"/>
        <end position="470"/>
    </location>
</feature>
<accession>A0A938BPG3</accession>
<dbReference type="SUPFAM" id="SSF63829">
    <property type="entry name" value="Calcium-dependent phosphotriesterase"/>
    <property type="match status" value="1"/>
</dbReference>
<evidence type="ECO:0008006" key="5">
    <source>
        <dbReference type="Google" id="ProtNLM"/>
    </source>
</evidence>
<keyword evidence="2" id="KW-0732">Signal</keyword>
<protein>
    <recommendedName>
        <fullName evidence="5">6-bladed beta-propeller</fullName>
    </recommendedName>
</protein>
<feature type="compositionally biased region" description="Gly residues" evidence="1">
    <location>
        <begin position="361"/>
        <end position="384"/>
    </location>
</feature>
<organism evidence="3 4">
    <name type="scientific">Eiseniibacteriota bacterium</name>
    <dbReference type="NCBI Taxonomy" id="2212470"/>
    <lineage>
        <taxon>Bacteria</taxon>
        <taxon>Candidatus Eiseniibacteriota</taxon>
    </lineage>
</organism>
<feature type="compositionally biased region" description="Gly residues" evidence="1">
    <location>
        <begin position="340"/>
        <end position="349"/>
    </location>
</feature>
<feature type="region of interest" description="Disordered" evidence="1">
    <location>
        <begin position="337"/>
        <end position="384"/>
    </location>
</feature>
<gene>
    <name evidence="3" type="ORF">FJY75_10685</name>
</gene>
<proteinExistence type="predicted"/>
<feature type="non-terminal residue" evidence="3">
    <location>
        <position position="470"/>
    </location>
</feature>
<reference evidence="3" key="1">
    <citation type="submission" date="2019-03" db="EMBL/GenBank/DDBJ databases">
        <title>Lake Tanganyika Metagenome-Assembled Genomes (MAGs).</title>
        <authorList>
            <person name="Tran P."/>
        </authorList>
    </citation>
    <scope>NUCLEOTIDE SEQUENCE</scope>
    <source>
        <strain evidence="3">M_DeepCast_400m_m2_100</strain>
    </source>
</reference>
<comment type="caution">
    <text evidence="3">The sequence shown here is derived from an EMBL/GenBank/DDBJ whole genome shotgun (WGS) entry which is preliminary data.</text>
</comment>
<dbReference type="AlphaFoldDB" id="A0A938BPG3"/>
<dbReference type="Proteomes" id="UP000748308">
    <property type="component" value="Unassembled WGS sequence"/>
</dbReference>
<evidence type="ECO:0000256" key="2">
    <source>
        <dbReference type="SAM" id="SignalP"/>
    </source>
</evidence>
<sequence length="470" mass="48798">MIPLPRGARSTVLRAVACSAWLTAAGPGWGCAAPPRSGAGLDAPAARARGAEAPGRGNILFSPLWTVEADPAAAGFDLLLDWVADRAGRNYLLEYPSGRVQVLSPRGERLRALERHTLGARPASGAIALALLPDSTLGLLLPSPAELIKIDRRGNPIGRASLSAAPGIPGATTTVRRAACAGGVLVLGGVDTRTDEARGQVRTHFVRRYGAGGEILATYAARETAIDMSRRRFSESEAIAPFTLSFAVGPDGRVFVAPDRDAYRIEVYTPEGDLDRVIEREIKPTARGTADSARVVALFEDWLRDAPAGIRYDLEPTAPVVAGMQVDSRGRLWVRRSGIPGEGAGGGDVGPRTEPHAATAAGGGNAGPGPATGAGPGAATGAGPGEARAVYDLFDPDGRFRETIAPATPEGSPVEGDLVFLGGDRAASLARSAALLWLRLGGRPEGAVPGERIDPRAPLRRGACLRIEEA</sequence>
<feature type="signal peptide" evidence="2">
    <location>
        <begin position="1"/>
        <end position="24"/>
    </location>
</feature>
<evidence type="ECO:0000256" key="1">
    <source>
        <dbReference type="SAM" id="MobiDB-lite"/>
    </source>
</evidence>
<dbReference type="EMBL" id="VGIY01000318">
    <property type="protein sequence ID" value="MBM3318303.1"/>
    <property type="molecule type" value="Genomic_DNA"/>
</dbReference>
<evidence type="ECO:0000313" key="4">
    <source>
        <dbReference type="Proteomes" id="UP000748308"/>
    </source>
</evidence>
<evidence type="ECO:0000313" key="3">
    <source>
        <dbReference type="EMBL" id="MBM3318303.1"/>
    </source>
</evidence>